<evidence type="ECO:0000313" key="2">
    <source>
        <dbReference type="EMBL" id="KAK3366102.1"/>
    </source>
</evidence>
<comment type="caution">
    <text evidence="2">The sequence shown here is derived from an EMBL/GenBank/DDBJ whole genome shotgun (WGS) entry which is preliminary data.</text>
</comment>
<evidence type="ECO:0000256" key="1">
    <source>
        <dbReference type="SAM" id="MobiDB-lite"/>
    </source>
</evidence>
<sequence length="187" mass="20061">MLSALRQLRREHKPKVVVLGTAATTSPTTVSAPGAPLLASYLLLHIVLPRLRAFTMEGHENVNFKSGLRPPNGYHVPAAAPTTCLQEITDSQSNSRIHTSTMAPPQQGIKRAFIGNMSQPDRDPKRKTLMEMAGEPTGASRSQLPSAPPASARIGLKGNTIANLSNANVGTQIPSLRARHIPKPSRQ</sequence>
<gene>
    <name evidence="2" type="ORF">B0T24DRAFT_637945</name>
</gene>
<accession>A0AAE0N0E4</accession>
<reference evidence="2" key="2">
    <citation type="submission" date="2023-06" db="EMBL/GenBank/DDBJ databases">
        <authorList>
            <consortium name="Lawrence Berkeley National Laboratory"/>
            <person name="Haridas S."/>
            <person name="Hensen N."/>
            <person name="Bonometti L."/>
            <person name="Westerberg I."/>
            <person name="Brannstrom I.O."/>
            <person name="Guillou S."/>
            <person name="Cros-Aarteil S."/>
            <person name="Calhoun S."/>
            <person name="Kuo A."/>
            <person name="Mondo S."/>
            <person name="Pangilinan J."/>
            <person name="Riley R."/>
            <person name="Labutti K."/>
            <person name="Andreopoulos B."/>
            <person name="Lipzen A."/>
            <person name="Chen C."/>
            <person name="Yanf M."/>
            <person name="Daum C."/>
            <person name="Ng V."/>
            <person name="Clum A."/>
            <person name="Steindorff A."/>
            <person name="Ohm R."/>
            <person name="Martin F."/>
            <person name="Silar P."/>
            <person name="Natvig D."/>
            <person name="Lalanne C."/>
            <person name="Gautier V."/>
            <person name="Ament-Velasquez S.L."/>
            <person name="Kruys A."/>
            <person name="Hutchinson M.I."/>
            <person name="Powell A.J."/>
            <person name="Barry K."/>
            <person name="Miller A.N."/>
            <person name="Grigoriev I.V."/>
            <person name="Debuchy R."/>
            <person name="Gladieux P."/>
            <person name="Thoren M.H."/>
            <person name="Johannesson H."/>
        </authorList>
    </citation>
    <scope>NUCLEOTIDE SEQUENCE</scope>
    <source>
        <strain evidence="2">CBS 958.72</strain>
    </source>
</reference>
<dbReference type="EMBL" id="JAULSN010000008">
    <property type="protein sequence ID" value="KAK3366102.1"/>
    <property type="molecule type" value="Genomic_DNA"/>
</dbReference>
<evidence type="ECO:0000313" key="3">
    <source>
        <dbReference type="Proteomes" id="UP001287356"/>
    </source>
</evidence>
<keyword evidence="3" id="KW-1185">Reference proteome</keyword>
<reference evidence="2" key="1">
    <citation type="journal article" date="2023" name="Mol. Phylogenet. Evol.">
        <title>Genome-scale phylogeny and comparative genomics of the fungal order Sordariales.</title>
        <authorList>
            <person name="Hensen N."/>
            <person name="Bonometti L."/>
            <person name="Westerberg I."/>
            <person name="Brannstrom I.O."/>
            <person name="Guillou S."/>
            <person name="Cros-Aarteil S."/>
            <person name="Calhoun S."/>
            <person name="Haridas S."/>
            <person name="Kuo A."/>
            <person name="Mondo S."/>
            <person name="Pangilinan J."/>
            <person name="Riley R."/>
            <person name="LaButti K."/>
            <person name="Andreopoulos B."/>
            <person name="Lipzen A."/>
            <person name="Chen C."/>
            <person name="Yan M."/>
            <person name="Daum C."/>
            <person name="Ng V."/>
            <person name="Clum A."/>
            <person name="Steindorff A."/>
            <person name="Ohm R.A."/>
            <person name="Martin F."/>
            <person name="Silar P."/>
            <person name="Natvig D.O."/>
            <person name="Lalanne C."/>
            <person name="Gautier V."/>
            <person name="Ament-Velasquez S.L."/>
            <person name="Kruys A."/>
            <person name="Hutchinson M.I."/>
            <person name="Powell A.J."/>
            <person name="Barry K."/>
            <person name="Miller A.N."/>
            <person name="Grigoriev I.V."/>
            <person name="Debuchy R."/>
            <person name="Gladieux P."/>
            <person name="Hiltunen Thoren M."/>
            <person name="Johannesson H."/>
        </authorList>
    </citation>
    <scope>NUCLEOTIDE SEQUENCE</scope>
    <source>
        <strain evidence="2">CBS 958.72</strain>
    </source>
</reference>
<protein>
    <submittedName>
        <fullName evidence="2">Uncharacterized protein</fullName>
    </submittedName>
</protein>
<dbReference type="Proteomes" id="UP001287356">
    <property type="component" value="Unassembled WGS sequence"/>
</dbReference>
<dbReference type="AlphaFoldDB" id="A0AAE0N0E4"/>
<name>A0AAE0N0E4_9PEZI</name>
<proteinExistence type="predicted"/>
<feature type="region of interest" description="Disordered" evidence="1">
    <location>
        <begin position="133"/>
        <end position="153"/>
    </location>
</feature>
<organism evidence="2 3">
    <name type="scientific">Lasiosphaeria ovina</name>
    <dbReference type="NCBI Taxonomy" id="92902"/>
    <lineage>
        <taxon>Eukaryota</taxon>
        <taxon>Fungi</taxon>
        <taxon>Dikarya</taxon>
        <taxon>Ascomycota</taxon>
        <taxon>Pezizomycotina</taxon>
        <taxon>Sordariomycetes</taxon>
        <taxon>Sordariomycetidae</taxon>
        <taxon>Sordariales</taxon>
        <taxon>Lasiosphaeriaceae</taxon>
        <taxon>Lasiosphaeria</taxon>
    </lineage>
</organism>